<dbReference type="OrthoDB" id="3252135at2759"/>
<keyword evidence="3" id="KW-1185">Reference proteome</keyword>
<dbReference type="EMBL" id="KN880477">
    <property type="protein sequence ID" value="KIY69886.1"/>
    <property type="molecule type" value="Genomic_DNA"/>
</dbReference>
<dbReference type="AlphaFoldDB" id="A0A0D7BJU7"/>
<dbReference type="Proteomes" id="UP000054007">
    <property type="component" value="Unassembled WGS sequence"/>
</dbReference>
<sequence>MTLQQCSARNSDHPPAYDIVSPPPKYSPNPACGEERAQQAPRARVSRPTGSYILTRGSVTIVLNDQADDTTEPVYSRLGKITGAILIDSHDSVASIHVRLLGRLDYVTSDGGTSIQTVSREATLWSRCTAVSGCPGDVPLSLAFPSSYTHGGQDHPLPPSYVFSPHGIPMMLVTSTYNLYVTVSYTRRNMSFIPKTKIVRIPLRYQPRTRPGQPIFHVPLFCGIKSSPEEWQQAICEVKQKANFSLSPINMNVLLPSTPIFGICDRIPIHIQLSGALQSLRRLLSDPNSPANLEPPKVSLTRQVVVENGGSRTSRSFVIGEGKILSVPPTTSQLADADDSYDVLDWEGEVTVNCGATRTGGFTTAGVSVRDFIQITIRAPPNSPFLTTAKHIPVRIVTDSWQDAPNW</sequence>
<evidence type="ECO:0000313" key="3">
    <source>
        <dbReference type="Proteomes" id="UP000054007"/>
    </source>
</evidence>
<accession>A0A0D7BJU7</accession>
<evidence type="ECO:0000313" key="2">
    <source>
        <dbReference type="EMBL" id="KIY69886.1"/>
    </source>
</evidence>
<reference evidence="2 3" key="1">
    <citation type="journal article" date="2015" name="Fungal Genet. Biol.">
        <title>Evolution of novel wood decay mechanisms in Agaricales revealed by the genome sequences of Fistulina hepatica and Cylindrobasidium torrendii.</title>
        <authorList>
            <person name="Floudas D."/>
            <person name="Held B.W."/>
            <person name="Riley R."/>
            <person name="Nagy L.G."/>
            <person name="Koehler G."/>
            <person name="Ransdell A.S."/>
            <person name="Younus H."/>
            <person name="Chow J."/>
            <person name="Chiniquy J."/>
            <person name="Lipzen A."/>
            <person name="Tritt A."/>
            <person name="Sun H."/>
            <person name="Haridas S."/>
            <person name="LaButti K."/>
            <person name="Ohm R.A."/>
            <person name="Kues U."/>
            <person name="Blanchette R.A."/>
            <person name="Grigoriev I.V."/>
            <person name="Minto R.E."/>
            <person name="Hibbett D.S."/>
        </authorList>
    </citation>
    <scope>NUCLEOTIDE SEQUENCE [LARGE SCALE GENOMIC DNA]</scope>
    <source>
        <strain evidence="2 3">FP15055 ss-10</strain>
    </source>
</reference>
<proteinExistence type="predicted"/>
<gene>
    <name evidence="2" type="ORF">CYLTODRAFT_348729</name>
</gene>
<feature type="region of interest" description="Disordered" evidence="1">
    <location>
        <begin position="1"/>
        <end position="46"/>
    </location>
</feature>
<name>A0A0D7BJU7_9AGAR</name>
<evidence type="ECO:0000256" key="1">
    <source>
        <dbReference type="SAM" id="MobiDB-lite"/>
    </source>
</evidence>
<organism evidence="2 3">
    <name type="scientific">Cylindrobasidium torrendii FP15055 ss-10</name>
    <dbReference type="NCBI Taxonomy" id="1314674"/>
    <lineage>
        <taxon>Eukaryota</taxon>
        <taxon>Fungi</taxon>
        <taxon>Dikarya</taxon>
        <taxon>Basidiomycota</taxon>
        <taxon>Agaricomycotina</taxon>
        <taxon>Agaricomycetes</taxon>
        <taxon>Agaricomycetidae</taxon>
        <taxon>Agaricales</taxon>
        <taxon>Marasmiineae</taxon>
        <taxon>Physalacriaceae</taxon>
        <taxon>Cylindrobasidium</taxon>
    </lineage>
</organism>
<evidence type="ECO:0008006" key="4">
    <source>
        <dbReference type="Google" id="ProtNLM"/>
    </source>
</evidence>
<protein>
    <recommendedName>
        <fullName evidence="4">Arrestin-like N-terminal domain-containing protein</fullName>
    </recommendedName>
</protein>
<dbReference type="STRING" id="1314674.A0A0D7BJU7"/>